<dbReference type="AlphaFoldDB" id="A0A8R1DY17"/>
<evidence type="ECO:0000313" key="3">
    <source>
        <dbReference type="Proteomes" id="UP000005237"/>
    </source>
</evidence>
<keyword evidence="3" id="KW-1185">Reference proteome</keyword>
<protein>
    <recommendedName>
        <fullName evidence="4">SXP/RAL-2 family protein Ani s 5-like cation-binding domain-containing protein</fullName>
    </recommendedName>
</protein>
<dbReference type="Proteomes" id="UP000005237">
    <property type="component" value="Unassembled WGS sequence"/>
</dbReference>
<evidence type="ECO:0008006" key="4">
    <source>
        <dbReference type="Google" id="ProtNLM"/>
    </source>
</evidence>
<reference evidence="2" key="2">
    <citation type="submission" date="2022-06" db="UniProtKB">
        <authorList>
            <consortium name="EnsemblMetazoa"/>
        </authorList>
    </citation>
    <scope>IDENTIFICATION</scope>
    <source>
        <strain evidence="2">DF5081</strain>
    </source>
</reference>
<reference evidence="3" key="1">
    <citation type="submission" date="2010-08" db="EMBL/GenBank/DDBJ databases">
        <authorList>
            <consortium name="Caenorhabditis japonica Sequencing Consortium"/>
            <person name="Wilson R.K."/>
        </authorList>
    </citation>
    <scope>NUCLEOTIDE SEQUENCE [LARGE SCALE GENOMIC DNA]</scope>
    <source>
        <strain evidence="3">DF5081</strain>
    </source>
</reference>
<feature type="chain" id="PRO_5035903177" description="SXP/RAL-2 family protein Ani s 5-like cation-binding domain-containing protein" evidence="1">
    <location>
        <begin position="18"/>
        <end position="79"/>
    </location>
</feature>
<keyword evidence="1" id="KW-0732">Signal</keyword>
<feature type="signal peptide" evidence="1">
    <location>
        <begin position="1"/>
        <end position="17"/>
    </location>
</feature>
<organism evidence="2 3">
    <name type="scientific">Caenorhabditis japonica</name>
    <dbReference type="NCBI Taxonomy" id="281687"/>
    <lineage>
        <taxon>Eukaryota</taxon>
        <taxon>Metazoa</taxon>
        <taxon>Ecdysozoa</taxon>
        <taxon>Nematoda</taxon>
        <taxon>Chromadorea</taxon>
        <taxon>Rhabditida</taxon>
        <taxon>Rhabditina</taxon>
        <taxon>Rhabditomorpha</taxon>
        <taxon>Rhabditoidea</taxon>
        <taxon>Rhabditidae</taxon>
        <taxon>Peloderinae</taxon>
        <taxon>Caenorhabditis</taxon>
    </lineage>
</organism>
<dbReference type="EnsemblMetazoa" id="CJA15925.1">
    <property type="protein sequence ID" value="CJA15925.1"/>
    <property type="gene ID" value="WBGene00135129"/>
</dbReference>
<evidence type="ECO:0000313" key="2">
    <source>
        <dbReference type="EnsemblMetazoa" id="CJA15925.1"/>
    </source>
</evidence>
<proteinExistence type="predicted"/>
<accession>A0A8R1DY17</accession>
<evidence type="ECO:0000256" key="1">
    <source>
        <dbReference type="SAM" id="SignalP"/>
    </source>
</evidence>
<name>A0A8R1DY17_CAEJA</name>
<sequence>MRFLIVLFLVILSLVVASERNTDIANGIAEVTEETVKLQDFSYDKMARKDIAGQVINKTIDILSEEVKTTLNKIIGIFG</sequence>